<dbReference type="FunFam" id="1.10.600.10:FF:000007">
    <property type="entry name" value="Isoprene synthase, chloroplastic"/>
    <property type="match status" value="1"/>
</dbReference>
<reference evidence="8" key="2">
    <citation type="submission" date="2025-08" db="UniProtKB">
        <authorList>
            <consortium name="RefSeq"/>
        </authorList>
    </citation>
    <scope>IDENTIFICATION</scope>
    <source>
        <tissue evidence="8">Leaf</tissue>
    </source>
</reference>
<dbReference type="SFLD" id="SFLDS00005">
    <property type="entry name" value="Isoprenoid_Synthase_Type_I"/>
    <property type="match status" value="1"/>
</dbReference>
<dbReference type="Pfam" id="PF03936">
    <property type="entry name" value="Terpene_synth_C"/>
    <property type="match status" value="1"/>
</dbReference>
<proteinExistence type="predicted"/>
<name>A0A6P8CHS7_PUNGR</name>
<dbReference type="InterPro" id="IPR036965">
    <property type="entry name" value="Terpene_synth_N_sf"/>
</dbReference>
<evidence type="ECO:0000256" key="2">
    <source>
        <dbReference type="ARBA" id="ARBA00022723"/>
    </source>
</evidence>
<dbReference type="FunFam" id="1.50.10.130:FF:000001">
    <property type="entry name" value="Isoprene synthase, chloroplastic"/>
    <property type="match status" value="1"/>
</dbReference>
<dbReference type="GO" id="GO:0000287">
    <property type="term" value="F:magnesium ion binding"/>
    <property type="evidence" value="ECO:0007669"/>
    <property type="project" value="InterPro"/>
</dbReference>
<dbReference type="InterPro" id="IPR050148">
    <property type="entry name" value="Terpene_synthase-like"/>
</dbReference>
<evidence type="ECO:0000256" key="3">
    <source>
        <dbReference type="ARBA" id="ARBA00022842"/>
    </source>
</evidence>
<reference evidence="7" key="1">
    <citation type="journal article" date="2020" name="Plant Biotechnol. J.">
        <title>The pomegranate (Punica granatum L.) draft genome dissects genetic divergence between soft- and hard-seeded cultivars.</title>
        <authorList>
            <person name="Luo X."/>
            <person name="Li H."/>
            <person name="Wu Z."/>
            <person name="Yao W."/>
            <person name="Zhao P."/>
            <person name="Cao D."/>
            <person name="Yu H."/>
            <person name="Li K."/>
            <person name="Poudel K."/>
            <person name="Zhao D."/>
            <person name="Zhang F."/>
            <person name="Xia X."/>
            <person name="Chen L."/>
            <person name="Wang Q."/>
            <person name="Jing D."/>
            <person name="Cao S."/>
        </authorList>
    </citation>
    <scope>NUCLEOTIDE SEQUENCE [LARGE SCALE GENOMIC DNA]</scope>
    <source>
        <strain evidence="7">cv. Tunisia</strain>
    </source>
</reference>
<dbReference type="GeneID" id="116197597"/>
<keyword evidence="3" id="KW-0460">Magnesium</keyword>
<feature type="domain" description="Terpene synthase metal-binding" evidence="6">
    <location>
        <begin position="278"/>
        <end position="515"/>
    </location>
</feature>
<dbReference type="InterPro" id="IPR001906">
    <property type="entry name" value="Terpene_synth_N"/>
</dbReference>
<dbReference type="Gene3D" id="1.50.10.130">
    <property type="entry name" value="Terpene synthase, N-terminal domain"/>
    <property type="match status" value="1"/>
</dbReference>
<dbReference type="PANTHER" id="PTHR31225:SF241">
    <property type="entry name" value="TERPENE SYNTHASE FAMILY, METAL-BINDING DOMAIN PROTEIN"/>
    <property type="match status" value="1"/>
</dbReference>
<dbReference type="InterPro" id="IPR044814">
    <property type="entry name" value="Terpene_cyclase_plant_C1"/>
</dbReference>
<dbReference type="GO" id="GO:0016102">
    <property type="term" value="P:diterpenoid biosynthetic process"/>
    <property type="evidence" value="ECO:0007669"/>
    <property type="project" value="InterPro"/>
</dbReference>
<dbReference type="InterPro" id="IPR005630">
    <property type="entry name" value="Terpene_synthase_metal-bd"/>
</dbReference>
<keyword evidence="7" id="KW-1185">Reference proteome</keyword>
<dbReference type="RefSeq" id="XP_031383637.1">
    <property type="nucleotide sequence ID" value="XM_031527777.1"/>
</dbReference>
<comment type="cofactor">
    <cofactor evidence="1">
        <name>Mg(2+)</name>
        <dbReference type="ChEBI" id="CHEBI:18420"/>
    </cofactor>
</comment>
<dbReference type="AlphaFoldDB" id="A0A6P8CHS7"/>
<dbReference type="PANTHER" id="PTHR31225">
    <property type="entry name" value="OS04G0344100 PROTEIN-RELATED"/>
    <property type="match status" value="1"/>
</dbReference>
<dbReference type="SUPFAM" id="SSF48239">
    <property type="entry name" value="Terpenoid cyclases/Protein prenyltransferases"/>
    <property type="match status" value="1"/>
</dbReference>
<evidence type="ECO:0000256" key="4">
    <source>
        <dbReference type="ARBA" id="ARBA00023239"/>
    </source>
</evidence>
<evidence type="ECO:0000259" key="5">
    <source>
        <dbReference type="Pfam" id="PF01397"/>
    </source>
</evidence>
<keyword evidence="2" id="KW-0479">Metal-binding</keyword>
<keyword evidence="4" id="KW-0456">Lyase</keyword>
<gene>
    <name evidence="8" type="primary">LOC116197597</name>
</gene>
<feature type="domain" description="Terpene synthase N-terminal" evidence="5">
    <location>
        <begin position="33"/>
        <end position="218"/>
    </location>
</feature>
<dbReference type="GO" id="GO:0010333">
    <property type="term" value="F:terpene synthase activity"/>
    <property type="evidence" value="ECO:0007669"/>
    <property type="project" value="InterPro"/>
</dbReference>
<dbReference type="Pfam" id="PF01397">
    <property type="entry name" value="Terpene_synth"/>
    <property type="match status" value="1"/>
</dbReference>
<dbReference type="SFLD" id="SFLDG01019">
    <property type="entry name" value="Terpene_Cyclase_Like_1_C_Termi"/>
    <property type="match status" value="1"/>
</dbReference>
<dbReference type="Gene3D" id="1.10.600.10">
    <property type="entry name" value="Farnesyl Diphosphate Synthase"/>
    <property type="match status" value="1"/>
</dbReference>
<dbReference type="OrthoDB" id="1877784at2759"/>
<dbReference type="InterPro" id="IPR008930">
    <property type="entry name" value="Terpenoid_cyclase/PrenylTrfase"/>
</dbReference>
<evidence type="ECO:0000313" key="7">
    <source>
        <dbReference type="Proteomes" id="UP000515151"/>
    </source>
</evidence>
<dbReference type="CDD" id="cd00684">
    <property type="entry name" value="Terpene_cyclase_plant_C1"/>
    <property type="match status" value="1"/>
</dbReference>
<evidence type="ECO:0000313" key="8">
    <source>
        <dbReference type="RefSeq" id="XP_031383637.1"/>
    </source>
</evidence>
<sequence>MSIEDSLPSTLTSAQTGATHVVGRRSAGFHPSVWGDYFLNYTSGSMITDVRAEQHREKLKMEVKRMLTDADDDFDKSSDNKLYLIDQIQRLGIGYQFGREIAEVLEQIHSWYSNRDHADYADDLCTAARMFRLLRQQGFRISCDIFDKFKDSNGEFSESLVKDVRGLLSLYEASHFRVNGEDILEEALSFTIHHLRSAVEIDDPKLNRNLVTEVKHALKRSLRKGLVRLDAWHYIKLYEEDASHSEVLLELAKLDFNCLQKFHQKELSEITRWWKDCLDVERNFPYIRDRVTENYFWILGVYFEPEFSLPRMMLAKVISLLSIMDDTYDVFGTPKELQLFTDAIDRWDIGAIDELPQYMQIFYKALLDTYEEFEKTLAKQGRTYRLFYAKEAMKNQAKVYFKEATWFHQNYTPTLEEYMPLAMETTAYGMLATASFLGMGDVASKDAFEWLLSDPKILRGSMIVCRLMDDIVSHKFEQKRGHVASAIECYMKHHGATEQETEEKLWKMIDDGWKDINEECLHPTPVPMPLLTRIVNFTCVIEVLYKDKDRYTNSQTDLKDYVTALLVDPIPL</sequence>
<dbReference type="InterPro" id="IPR008949">
    <property type="entry name" value="Isoprenoid_synthase_dom_sf"/>
</dbReference>
<evidence type="ECO:0000256" key="1">
    <source>
        <dbReference type="ARBA" id="ARBA00001946"/>
    </source>
</evidence>
<dbReference type="SUPFAM" id="SSF48576">
    <property type="entry name" value="Terpenoid synthases"/>
    <property type="match status" value="1"/>
</dbReference>
<protein>
    <submittedName>
        <fullName evidence="8">(-)-germacrene D synthase-like</fullName>
    </submittedName>
</protein>
<accession>A0A6P8CHS7</accession>
<evidence type="ECO:0000259" key="6">
    <source>
        <dbReference type="Pfam" id="PF03936"/>
    </source>
</evidence>
<dbReference type="Proteomes" id="UP000515151">
    <property type="component" value="Chromosome 1"/>
</dbReference>
<dbReference type="InterPro" id="IPR034741">
    <property type="entry name" value="Terpene_cyclase-like_1_C"/>
</dbReference>
<organism evidence="7 8">
    <name type="scientific">Punica granatum</name>
    <name type="common">Pomegranate</name>
    <dbReference type="NCBI Taxonomy" id="22663"/>
    <lineage>
        <taxon>Eukaryota</taxon>
        <taxon>Viridiplantae</taxon>
        <taxon>Streptophyta</taxon>
        <taxon>Embryophyta</taxon>
        <taxon>Tracheophyta</taxon>
        <taxon>Spermatophyta</taxon>
        <taxon>Magnoliopsida</taxon>
        <taxon>eudicotyledons</taxon>
        <taxon>Gunneridae</taxon>
        <taxon>Pentapetalae</taxon>
        <taxon>rosids</taxon>
        <taxon>malvids</taxon>
        <taxon>Myrtales</taxon>
        <taxon>Lythraceae</taxon>
        <taxon>Punica</taxon>
    </lineage>
</organism>